<name>A0A1J0GL04_9CLOT</name>
<proteinExistence type="predicted"/>
<dbReference type="KEGG" id="ceu:A7L45_16965"/>
<dbReference type="SUPFAM" id="SSF88697">
    <property type="entry name" value="PUA domain-like"/>
    <property type="match status" value="1"/>
</dbReference>
<dbReference type="Gene3D" id="3.10.590.10">
    <property type="entry name" value="ph1033 like domains"/>
    <property type="match status" value="1"/>
</dbReference>
<gene>
    <name evidence="2" type="ORF">A7L45_16965</name>
</gene>
<evidence type="ECO:0000259" key="1">
    <source>
        <dbReference type="Pfam" id="PF01878"/>
    </source>
</evidence>
<reference evidence="3" key="1">
    <citation type="journal article" date="2016" name="Front. Microbiol.">
        <title>Complete Genome Sequence of Clostridium estertheticum DSM 8809, a Microbe Identified in Spoiled Vacuum Packed Beef.</title>
        <authorList>
            <person name="Yu Z."/>
            <person name="Gunn L."/>
            <person name="Brennan E."/>
            <person name="Reid R."/>
            <person name="Wall P.G."/>
            <person name="Gaora O.P."/>
            <person name="Hurley D."/>
            <person name="Bolton D."/>
            <person name="Fanning S."/>
        </authorList>
    </citation>
    <scope>NUCLEOTIDE SEQUENCE [LARGE SCALE GENOMIC DNA]</scope>
    <source>
        <strain evidence="3">DSM 8809</strain>
    </source>
</reference>
<dbReference type="STRING" id="1552.A7L45_16965"/>
<accession>A0A1J0GL04</accession>
<dbReference type="InterPro" id="IPR015947">
    <property type="entry name" value="PUA-like_sf"/>
</dbReference>
<dbReference type="InterPro" id="IPR002740">
    <property type="entry name" value="EVE_domain"/>
</dbReference>
<dbReference type="Pfam" id="PF01878">
    <property type="entry name" value="EVE"/>
    <property type="match status" value="1"/>
</dbReference>
<organism evidence="2 3">
    <name type="scientific">Clostridium estertheticum subsp. estertheticum</name>
    <dbReference type="NCBI Taxonomy" id="1552"/>
    <lineage>
        <taxon>Bacteria</taxon>
        <taxon>Bacillati</taxon>
        <taxon>Bacillota</taxon>
        <taxon>Clostridia</taxon>
        <taxon>Eubacteriales</taxon>
        <taxon>Clostridiaceae</taxon>
        <taxon>Clostridium</taxon>
    </lineage>
</organism>
<evidence type="ECO:0000313" key="3">
    <source>
        <dbReference type="Proteomes" id="UP000182569"/>
    </source>
</evidence>
<evidence type="ECO:0000313" key="2">
    <source>
        <dbReference type="EMBL" id="APC41640.1"/>
    </source>
</evidence>
<protein>
    <recommendedName>
        <fullName evidence="1">EVE domain-containing protein</fullName>
    </recommendedName>
</protein>
<keyword evidence="3" id="KW-1185">Reference proteome</keyword>
<dbReference type="EMBL" id="CP015756">
    <property type="protein sequence ID" value="APC41640.1"/>
    <property type="molecule type" value="Genomic_DNA"/>
</dbReference>
<dbReference type="RefSeq" id="WP_071613932.1">
    <property type="nucleotide sequence ID" value="NZ_CP015756.1"/>
</dbReference>
<dbReference type="AlphaFoldDB" id="A0A1J0GL04"/>
<dbReference type="Proteomes" id="UP000182569">
    <property type="component" value="Chromosome"/>
</dbReference>
<feature type="domain" description="EVE" evidence="1">
    <location>
        <begin position="2"/>
        <end position="135"/>
    </location>
</feature>
<dbReference type="OrthoDB" id="9791347at2"/>
<sequence>MNYWWINANPHDDKNPWSWTKSLGIGQMEEWNSKNEQGGTRKYFSKVKVGDLVIGYNSGKQRELVALGKITGERHLNKDGIQVIDVIKTKDIQFPISIEEVKQNDIFKDKFLNGIKVRGTIISLTREQYDELIKMIV</sequence>